<proteinExistence type="predicted"/>
<organism evidence="1 2">
    <name type="scientific">Bradyrhizobium icense</name>
    <dbReference type="NCBI Taxonomy" id="1274631"/>
    <lineage>
        <taxon>Bacteria</taxon>
        <taxon>Pseudomonadati</taxon>
        <taxon>Pseudomonadota</taxon>
        <taxon>Alphaproteobacteria</taxon>
        <taxon>Hyphomicrobiales</taxon>
        <taxon>Nitrobacteraceae</taxon>
        <taxon>Bradyrhizobium</taxon>
    </lineage>
</organism>
<keyword evidence="2" id="KW-1185">Reference proteome</keyword>
<gene>
    <name evidence="1" type="ORF">LMTR13_29035</name>
</gene>
<protein>
    <recommendedName>
        <fullName evidence="3">Gfo/Idh/MocA family oxidoreductase</fullName>
    </recommendedName>
</protein>
<evidence type="ECO:0008006" key="3">
    <source>
        <dbReference type="Google" id="ProtNLM"/>
    </source>
</evidence>
<dbReference type="AlphaFoldDB" id="A0A1B1ULI1"/>
<sequence length="59" mass="6730">MRLRVDFPSKLETLMNQPLRIGIVGAGMVSRDHLIAWASISDQTRVVDCYRLSGWEALR</sequence>
<dbReference type="KEGG" id="bic:LMTR13_29035"/>
<name>A0A1B1ULI1_9BRAD</name>
<evidence type="ECO:0000313" key="2">
    <source>
        <dbReference type="Proteomes" id="UP000092839"/>
    </source>
</evidence>
<accession>A0A1B1ULI1</accession>
<dbReference type="Proteomes" id="UP000092839">
    <property type="component" value="Chromosome"/>
</dbReference>
<reference evidence="1 2" key="1">
    <citation type="submission" date="2016-07" db="EMBL/GenBank/DDBJ databases">
        <title>Complete genome sequence of Bradyrhizobium icense LMTR 13T, a potential inoculant strain isolated from lima bean (Phaseolus lunatus) in Peru.</title>
        <authorList>
            <person name="Ormeno-Orrillo E."/>
            <person name="Duran D."/>
            <person name="Rogel M.A."/>
            <person name="Rey L."/>
            <person name="Imperial J."/>
            <person name="Ruiz-Argueso T."/>
            <person name="Martinez-Romero E."/>
        </authorList>
    </citation>
    <scope>NUCLEOTIDE SEQUENCE [LARGE SCALE GENOMIC DNA]</scope>
    <source>
        <strain evidence="1 2">LMTR 13</strain>
    </source>
</reference>
<dbReference type="STRING" id="1274631.LMTR13_29035"/>
<dbReference type="EMBL" id="CP016428">
    <property type="protein sequence ID" value="ANW03590.1"/>
    <property type="molecule type" value="Genomic_DNA"/>
</dbReference>
<evidence type="ECO:0000313" key="1">
    <source>
        <dbReference type="EMBL" id="ANW03590.1"/>
    </source>
</evidence>